<dbReference type="SUPFAM" id="SSF82549">
    <property type="entry name" value="DAK1/DegV-like"/>
    <property type="match status" value="1"/>
</dbReference>
<dbReference type="InterPro" id="IPR043168">
    <property type="entry name" value="DegV_C"/>
</dbReference>
<gene>
    <name evidence="3" type="ORF">G7081_01585</name>
</gene>
<keyword evidence="4" id="KW-1185">Reference proteome</keyword>
<dbReference type="RefSeq" id="WP_166006803.1">
    <property type="nucleotide sequence ID" value="NZ_CP049886.1"/>
</dbReference>
<evidence type="ECO:0000313" key="3">
    <source>
        <dbReference type="EMBL" id="QIL45874.1"/>
    </source>
</evidence>
<sequence length="284" mass="30846">MTKQIALLVDSGMTLPEEILALPGVYEIPLNIIYKDAVYTDKVDITAEDIYARLDEEIPSTSLPSGQTIHYIMEKIIADGYQELLIVTISSGLSGTHNAVKLIAEDFPQLTCALIDTKSITLGGGLQGAYAKELIDHGLSLTECEEKLNTLVSESRVYFSLPTLEYLKKGGRIGLVSSVIGSALNLHPVVSCNEDGVYHTAAKARGRKRSVAKMVETASDFIGDSTSYDMGVAHAFCETDARNLAAFLKDTFPHIRNFYFEQASPALGIHTGPDAFGMTVLKHN</sequence>
<dbReference type="PANTHER" id="PTHR33434">
    <property type="entry name" value="DEGV DOMAIN-CONTAINING PROTEIN DR_1986-RELATED"/>
    <property type="match status" value="1"/>
</dbReference>
<accession>A0A6G8ALA7</accession>
<evidence type="ECO:0000256" key="2">
    <source>
        <dbReference type="ARBA" id="ARBA00023121"/>
    </source>
</evidence>
<dbReference type="Pfam" id="PF02645">
    <property type="entry name" value="DegV"/>
    <property type="match status" value="1"/>
</dbReference>
<dbReference type="Gene3D" id="3.30.1180.10">
    <property type="match status" value="1"/>
</dbReference>
<dbReference type="KEGG" id="vah:G7081_01585"/>
<dbReference type="EMBL" id="CP049886">
    <property type="protein sequence ID" value="QIL45874.1"/>
    <property type="molecule type" value="Genomic_DNA"/>
</dbReference>
<dbReference type="PROSITE" id="PS51482">
    <property type="entry name" value="DEGV"/>
    <property type="match status" value="1"/>
</dbReference>
<name>A0A6G8ALA7_9ENTE</name>
<dbReference type="Gene3D" id="3.40.50.10170">
    <property type="match status" value="1"/>
</dbReference>
<organism evidence="3 4">
    <name type="scientific">Vagococcus coleopterorum</name>
    <dbReference type="NCBI Taxonomy" id="2714946"/>
    <lineage>
        <taxon>Bacteria</taxon>
        <taxon>Bacillati</taxon>
        <taxon>Bacillota</taxon>
        <taxon>Bacilli</taxon>
        <taxon>Lactobacillales</taxon>
        <taxon>Enterococcaceae</taxon>
        <taxon>Vagococcus</taxon>
    </lineage>
</organism>
<evidence type="ECO:0000256" key="1">
    <source>
        <dbReference type="ARBA" id="ARBA00003238"/>
    </source>
</evidence>
<dbReference type="GO" id="GO:0008289">
    <property type="term" value="F:lipid binding"/>
    <property type="evidence" value="ECO:0007669"/>
    <property type="project" value="UniProtKB-KW"/>
</dbReference>
<dbReference type="NCBIfam" id="TIGR00762">
    <property type="entry name" value="DegV"/>
    <property type="match status" value="1"/>
</dbReference>
<dbReference type="Proteomes" id="UP000500890">
    <property type="component" value="Chromosome"/>
</dbReference>
<protein>
    <submittedName>
        <fullName evidence="3">DegV family protein</fullName>
    </submittedName>
</protein>
<dbReference type="InterPro" id="IPR003797">
    <property type="entry name" value="DegV"/>
</dbReference>
<evidence type="ECO:0000313" key="4">
    <source>
        <dbReference type="Proteomes" id="UP000500890"/>
    </source>
</evidence>
<keyword evidence="2" id="KW-0446">Lipid-binding</keyword>
<dbReference type="AlphaFoldDB" id="A0A6G8ALA7"/>
<comment type="function">
    <text evidence="1">May bind long-chain fatty acids, such as palmitate, and may play a role in lipid transport or fatty acid metabolism.</text>
</comment>
<proteinExistence type="predicted"/>
<dbReference type="PANTHER" id="PTHR33434:SF3">
    <property type="entry name" value="DEGV DOMAIN-CONTAINING PROTEIN YITS"/>
    <property type="match status" value="1"/>
</dbReference>
<dbReference type="InterPro" id="IPR050270">
    <property type="entry name" value="DegV_domain_contain"/>
</dbReference>
<reference evidence="3 4" key="1">
    <citation type="submission" date="2020-03" db="EMBL/GenBank/DDBJ databases">
        <title>Vagococcus sp. nov., isolated from beetles.</title>
        <authorList>
            <person name="Hyun D.-W."/>
            <person name="Bae J.-W."/>
        </authorList>
    </citation>
    <scope>NUCLEOTIDE SEQUENCE [LARGE SCALE GENOMIC DNA]</scope>
    <source>
        <strain evidence="3 4">HDW17A</strain>
    </source>
</reference>